<gene>
    <name evidence="39" type="ORF">AB205_0088890</name>
</gene>
<dbReference type="InterPro" id="IPR052096">
    <property type="entry name" value="Endocannabinoid_amidase"/>
</dbReference>
<feature type="domain" description="Amidase" evidence="38">
    <location>
        <begin position="11"/>
        <end position="444"/>
    </location>
</feature>
<evidence type="ECO:0000256" key="7">
    <source>
        <dbReference type="ARBA" id="ARBA00023098"/>
    </source>
</evidence>
<dbReference type="InterPro" id="IPR036928">
    <property type="entry name" value="AS_sf"/>
</dbReference>
<evidence type="ECO:0000256" key="23">
    <source>
        <dbReference type="ARBA" id="ARBA00052289"/>
    </source>
</evidence>
<comment type="similarity">
    <text evidence="2">Belongs to the amidase family.</text>
</comment>
<evidence type="ECO:0000256" key="33">
    <source>
        <dbReference type="ARBA" id="ARBA00052906"/>
    </source>
</evidence>
<comment type="catalytic activity">
    <reaction evidence="29">
        <text>N-tricosanoyl-taurine + H2O = tricosanoate + taurine</text>
        <dbReference type="Rhea" id="RHEA:63164"/>
        <dbReference type="ChEBI" id="CHEBI:15377"/>
        <dbReference type="ChEBI" id="CHEBI:79007"/>
        <dbReference type="ChEBI" id="CHEBI:146197"/>
        <dbReference type="ChEBI" id="CHEBI:507393"/>
    </reaction>
    <physiologicalReaction direction="left-to-right" evidence="29">
        <dbReference type="Rhea" id="RHEA:63165"/>
    </physiologicalReaction>
</comment>
<comment type="catalytic activity">
    <reaction evidence="21">
        <text>N-tetracosanoyl-taurine + H2O = tetracosanoate + taurine</text>
        <dbReference type="Rhea" id="RHEA:63140"/>
        <dbReference type="ChEBI" id="CHEBI:15377"/>
        <dbReference type="ChEBI" id="CHEBI:31014"/>
        <dbReference type="ChEBI" id="CHEBI:132049"/>
        <dbReference type="ChEBI" id="CHEBI:507393"/>
    </reaction>
    <physiologicalReaction direction="left-to-right" evidence="21">
        <dbReference type="Rhea" id="RHEA:63141"/>
    </physiologicalReaction>
</comment>
<comment type="catalytic activity">
    <reaction evidence="20">
        <text>N-octadecanoyl ethanolamine + H2O = octadecanoate + ethanolamine</text>
        <dbReference type="Rhea" id="RHEA:63124"/>
        <dbReference type="ChEBI" id="CHEBI:15377"/>
        <dbReference type="ChEBI" id="CHEBI:25629"/>
        <dbReference type="ChEBI" id="CHEBI:57603"/>
        <dbReference type="ChEBI" id="CHEBI:85299"/>
    </reaction>
    <physiologicalReaction direction="left-to-right" evidence="20">
        <dbReference type="Rhea" id="RHEA:63125"/>
    </physiologicalReaction>
</comment>
<comment type="catalytic activity">
    <reaction evidence="33">
        <text>(15Z)-tetracosenamide + H2O = (15Z)-tetracosenoate + NH4(+)</text>
        <dbReference type="Rhea" id="RHEA:63028"/>
        <dbReference type="ChEBI" id="CHEBI:15377"/>
        <dbReference type="ChEBI" id="CHEBI:28938"/>
        <dbReference type="ChEBI" id="CHEBI:32392"/>
        <dbReference type="ChEBI" id="CHEBI:146166"/>
    </reaction>
    <physiologicalReaction direction="left-to-right" evidence="33">
        <dbReference type="Rhea" id="RHEA:63029"/>
    </physiologicalReaction>
</comment>
<evidence type="ECO:0000256" key="4">
    <source>
        <dbReference type="ARBA" id="ARBA00022553"/>
    </source>
</evidence>
<organism evidence="39 40">
    <name type="scientific">Aquarana catesbeiana</name>
    <name type="common">American bullfrog</name>
    <name type="synonym">Rana catesbeiana</name>
    <dbReference type="NCBI Taxonomy" id="8400"/>
    <lineage>
        <taxon>Eukaryota</taxon>
        <taxon>Metazoa</taxon>
        <taxon>Chordata</taxon>
        <taxon>Craniata</taxon>
        <taxon>Vertebrata</taxon>
        <taxon>Euteleostomi</taxon>
        <taxon>Amphibia</taxon>
        <taxon>Batrachia</taxon>
        <taxon>Anura</taxon>
        <taxon>Neobatrachia</taxon>
        <taxon>Ranoidea</taxon>
        <taxon>Ranidae</taxon>
        <taxon>Aquarana</taxon>
    </lineage>
</organism>
<comment type="catalytic activity">
    <reaction evidence="8">
        <text>(9Z)-octadecenoate + glycine = N-(9Z-octadecenoyl)glycine + H2O</text>
        <dbReference type="Rhea" id="RHEA:51316"/>
        <dbReference type="ChEBI" id="CHEBI:15377"/>
        <dbReference type="ChEBI" id="CHEBI:30823"/>
        <dbReference type="ChEBI" id="CHEBI:57305"/>
        <dbReference type="ChEBI" id="CHEBI:133992"/>
    </reaction>
    <physiologicalReaction direction="right-to-left" evidence="8">
        <dbReference type="Rhea" id="RHEA:51318"/>
    </physiologicalReaction>
</comment>
<dbReference type="GO" id="GO:0004040">
    <property type="term" value="F:amidase activity"/>
    <property type="evidence" value="ECO:0007669"/>
    <property type="project" value="TreeGrafter"/>
</dbReference>
<comment type="catalytic activity">
    <reaction evidence="22">
        <text>N-docosanoyl-taurine + H2O = docosanoate + taurine</text>
        <dbReference type="Rhea" id="RHEA:63156"/>
        <dbReference type="ChEBI" id="CHEBI:15377"/>
        <dbReference type="ChEBI" id="CHEBI:23858"/>
        <dbReference type="ChEBI" id="CHEBI:146196"/>
        <dbReference type="ChEBI" id="CHEBI:507393"/>
    </reaction>
    <physiologicalReaction direction="left-to-right" evidence="22">
        <dbReference type="Rhea" id="RHEA:63157"/>
    </physiologicalReaction>
</comment>
<sequence>MVNKVYHIPQQALEVHSDLNCVTVFMSDCETQIKKLQEREERGPLYGVPVSIKEHVSYQGHPSTCGLAQYLDVLEEEDSVMVKVLKKQGAVVFAKTNVPQTLICFETSNTIYGHTKNPHNTAKGASGSSGGEGALIGGGGSVLGFGTDLAGSIRLPSSFCGIAGFKPTSLRLSMSGVRPCIDGMTAVPLCIGPMAQDVDGLVLVMKALLCDEMFNLDPNVPPISTSMRSHIPLRIGYYEEDGFFLPSPGMRRVLLETKQLLGEAGHQLIPFKPPRVDYAFQMFLKTTIFGDGGKTLANKFKENIVDIHLAESASQFNFPALLTKTYSFLLQHSEYQAEFIREEWKKLNMDAIICPMLGPAFNIGYPGKLLAAISYTMLYNMLQFPAGVVPVGFVTKEDEKALRHYTGYNNDHWDKCFKKAVADGVGLPLSVQCVALPYQDELCLRLMKEVQTLHMRQMKK</sequence>
<evidence type="ECO:0000256" key="21">
    <source>
        <dbReference type="ARBA" id="ARBA00051492"/>
    </source>
</evidence>
<accession>A0A2G9RCY3</accession>
<evidence type="ECO:0000259" key="38">
    <source>
        <dbReference type="Pfam" id="PF01425"/>
    </source>
</evidence>
<evidence type="ECO:0000256" key="19">
    <source>
        <dbReference type="ARBA" id="ARBA00051346"/>
    </source>
</evidence>
<evidence type="ECO:0000256" key="35">
    <source>
        <dbReference type="ARBA" id="ARBA00077111"/>
    </source>
</evidence>
<comment type="catalytic activity">
    <reaction evidence="17">
        <text>(5Z,8Z,11Z,14Z)-eicosatetraenamide + H2O = (5Z,8Z,11Z,14Z)-eicosatetraenoate + NH4(+)</text>
        <dbReference type="Rhea" id="RHEA:63016"/>
        <dbReference type="ChEBI" id="CHEBI:15377"/>
        <dbReference type="ChEBI" id="CHEBI:28938"/>
        <dbReference type="ChEBI" id="CHEBI:32395"/>
        <dbReference type="ChEBI" id="CHEBI:137830"/>
    </reaction>
    <physiologicalReaction direction="left-to-right" evidence="17">
        <dbReference type="Rhea" id="RHEA:63017"/>
    </physiologicalReaction>
</comment>
<evidence type="ECO:0000256" key="26">
    <source>
        <dbReference type="ARBA" id="ARBA00052458"/>
    </source>
</evidence>
<comment type="catalytic activity">
    <reaction evidence="24">
        <text>(9Z,12Z,15Z)-octadecatrienamide + H2O = (9Z,12Z,15Z)-octadecatrienoate + NH4(+)</text>
        <dbReference type="Rhea" id="RHEA:62976"/>
        <dbReference type="ChEBI" id="CHEBI:15377"/>
        <dbReference type="ChEBI" id="CHEBI:28938"/>
        <dbReference type="ChEBI" id="CHEBI:32387"/>
        <dbReference type="ChEBI" id="CHEBI:142684"/>
    </reaction>
    <physiologicalReaction direction="left-to-right" evidence="24">
        <dbReference type="Rhea" id="RHEA:62977"/>
    </physiologicalReaction>
</comment>
<comment type="catalytic activity">
    <reaction evidence="11">
        <text>N-(5Z,8Z,11Z,14Z-eicosatetraenoyl)-ethanolamine + H2O = ethanolamine + (5Z,8Z,11Z,14Z)-eicosatetraenoate</text>
        <dbReference type="Rhea" id="RHEA:26136"/>
        <dbReference type="ChEBI" id="CHEBI:2700"/>
        <dbReference type="ChEBI" id="CHEBI:15377"/>
        <dbReference type="ChEBI" id="CHEBI:32395"/>
        <dbReference type="ChEBI" id="CHEBI:57603"/>
        <dbReference type="EC" id="3.5.1.99"/>
    </reaction>
    <physiologicalReaction direction="left-to-right" evidence="11">
        <dbReference type="Rhea" id="RHEA:26137"/>
    </physiologicalReaction>
</comment>
<evidence type="ECO:0000256" key="2">
    <source>
        <dbReference type="ARBA" id="ARBA00009199"/>
    </source>
</evidence>
<evidence type="ECO:0000256" key="24">
    <source>
        <dbReference type="ARBA" id="ARBA00052337"/>
    </source>
</evidence>
<evidence type="ECO:0000256" key="30">
    <source>
        <dbReference type="ARBA" id="ARBA00052709"/>
    </source>
</evidence>
<evidence type="ECO:0000256" key="15">
    <source>
        <dbReference type="ARBA" id="ARBA00050766"/>
    </source>
</evidence>
<comment type="catalytic activity">
    <reaction evidence="1">
        <text>(9Z)-octadecenamide + H2O = (9Z)-octadecenoate + NH4(+)</text>
        <dbReference type="Rhea" id="RHEA:26506"/>
        <dbReference type="ChEBI" id="CHEBI:15377"/>
        <dbReference type="ChEBI" id="CHEBI:28938"/>
        <dbReference type="ChEBI" id="CHEBI:30823"/>
        <dbReference type="ChEBI" id="CHEBI:116314"/>
        <dbReference type="EC" id="3.5.1.99"/>
    </reaction>
    <physiologicalReaction direction="left-to-right" evidence="1">
        <dbReference type="Rhea" id="RHEA:26507"/>
    </physiologicalReaction>
</comment>
<evidence type="ECO:0000256" key="17">
    <source>
        <dbReference type="ARBA" id="ARBA00051200"/>
    </source>
</evidence>
<comment type="catalytic activity">
    <reaction evidence="15">
        <text>tetradecamide + H2O = tetradecanoate + NH4(+)</text>
        <dbReference type="Rhea" id="RHEA:62992"/>
        <dbReference type="ChEBI" id="CHEBI:15377"/>
        <dbReference type="ChEBI" id="CHEBI:28938"/>
        <dbReference type="ChEBI" id="CHEBI:30807"/>
        <dbReference type="ChEBI" id="CHEBI:137125"/>
    </reaction>
    <physiologicalReaction direction="left-to-right" evidence="15">
        <dbReference type="Rhea" id="RHEA:62993"/>
    </physiologicalReaction>
</comment>
<dbReference type="GO" id="GO:0009062">
    <property type="term" value="P:fatty acid catabolic process"/>
    <property type="evidence" value="ECO:0007669"/>
    <property type="project" value="TreeGrafter"/>
</dbReference>
<comment type="catalytic activity">
    <reaction evidence="23">
        <text>N-(9Z-octadecenoyl)-taurine + H2O = taurine + (9Z)-octadecenoate</text>
        <dbReference type="Rhea" id="RHEA:63148"/>
        <dbReference type="ChEBI" id="CHEBI:15377"/>
        <dbReference type="ChEBI" id="CHEBI:30823"/>
        <dbReference type="ChEBI" id="CHEBI:146191"/>
        <dbReference type="ChEBI" id="CHEBI:507393"/>
    </reaction>
    <physiologicalReaction direction="left-to-right" evidence="23">
        <dbReference type="Rhea" id="RHEA:63149"/>
    </physiologicalReaction>
</comment>
<name>A0A2G9RCY3_AQUCT</name>
<comment type="catalytic activity">
    <reaction evidence="27">
        <text>(6Z)-octadecenamide + H2O = (6Z)-octadecenoate + NH4(+)</text>
        <dbReference type="Rhea" id="RHEA:63008"/>
        <dbReference type="ChEBI" id="CHEBI:15377"/>
        <dbReference type="ChEBI" id="CHEBI:28938"/>
        <dbReference type="ChEBI" id="CHEBI:32375"/>
        <dbReference type="ChEBI" id="CHEBI:146168"/>
    </reaction>
    <physiologicalReaction direction="left-to-right" evidence="27">
        <dbReference type="Rhea" id="RHEA:63009"/>
    </physiologicalReaction>
</comment>
<keyword evidence="7" id="KW-0443">Lipid metabolism</keyword>
<protein>
    <recommendedName>
        <fullName evidence="34">Fatty-acid amide hydrolase 1</fullName>
        <ecNumber evidence="3">3.5.1.99</ecNumber>
    </recommendedName>
    <alternativeName>
        <fullName evidence="37">Anandamide amidohydrolase 1</fullName>
    </alternativeName>
    <alternativeName>
        <fullName evidence="35">Fatty acid ester hydrolase</fullName>
    </alternativeName>
    <alternativeName>
        <fullName evidence="36">Oleamide hydrolase 1</fullName>
    </alternativeName>
</protein>
<evidence type="ECO:0000256" key="5">
    <source>
        <dbReference type="ARBA" id="ARBA00022801"/>
    </source>
</evidence>
<evidence type="ECO:0000256" key="22">
    <source>
        <dbReference type="ARBA" id="ARBA00051914"/>
    </source>
</evidence>
<dbReference type="FunFam" id="3.90.1300.10:FF:000001">
    <property type="entry name" value="Fatty-acid amide hydrolase 1"/>
    <property type="match status" value="1"/>
</dbReference>
<evidence type="ECO:0000256" key="31">
    <source>
        <dbReference type="ARBA" id="ARBA00052818"/>
    </source>
</evidence>
<comment type="catalytic activity">
    <reaction evidence="30">
        <text>N-(5Z,8Z,11Z,14Z)-eicosatetraenoyl-glycine + H2O = (5Z,8Z,11Z,14Z)-eicosatetraenoate + glycine</text>
        <dbReference type="Rhea" id="RHEA:64108"/>
        <dbReference type="ChEBI" id="CHEBI:15377"/>
        <dbReference type="ChEBI" id="CHEBI:32395"/>
        <dbReference type="ChEBI" id="CHEBI:57305"/>
        <dbReference type="ChEBI" id="CHEBI:59002"/>
    </reaction>
    <physiologicalReaction direction="left-to-right" evidence="30">
        <dbReference type="Rhea" id="RHEA:64109"/>
    </physiologicalReaction>
</comment>
<evidence type="ECO:0000256" key="9">
    <source>
        <dbReference type="ARBA" id="ARBA00047476"/>
    </source>
</evidence>
<dbReference type="PANTHER" id="PTHR45847:SF8">
    <property type="entry name" value="FATTY ACID AMIDE HYDROLASE-RELATED"/>
    <property type="match status" value="1"/>
</dbReference>
<comment type="catalytic activity">
    <reaction evidence="28">
        <text>N-(15Z-tetracosenoyl)-taurine + H2O = (15Z)-tetracosenoate + taurine</text>
        <dbReference type="Rhea" id="RHEA:63160"/>
        <dbReference type="ChEBI" id="CHEBI:15377"/>
        <dbReference type="ChEBI" id="CHEBI:32392"/>
        <dbReference type="ChEBI" id="CHEBI:146198"/>
        <dbReference type="ChEBI" id="CHEBI:507393"/>
    </reaction>
    <physiologicalReaction direction="left-to-right" evidence="28">
        <dbReference type="Rhea" id="RHEA:63161"/>
    </physiologicalReaction>
</comment>
<keyword evidence="40" id="KW-1185">Reference proteome</keyword>
<keyword evidence="4" id="KW-0597">Phosphoprotein</keyword>
<evidence type="ECO:0000256" key="16">
    <source>
        <dbReference type="ARBA" id="ARBA00050992"/>
    </source>
</evidence>
<comment type="catalytic activity">
    <reaction evidence="32">
        <text>(8Z,11Z,14Z)-eicosatrienamide + H2O = (8Z,11Z,14Z)-eicosatrienoate + NH4(+)</text>
        <dbReference type="Rhea" id="RHEA:62996"/>
        <dbReference type="ChEBI" id="CHEBI:15377"/>
        <dbReference type="ChEBI" id="CHEBI:28938"/>
        <dbReference type="ChEBI" id="CHEBI:71589"/>
        <dbReference type="ChEBI" id="CHEBI:146163"/>
    </reaction>
    <physiologicalReaction direction="left-to-right" evidence="32">
        <dbReference type="Rhea" id="RHEA:62997"/>
    </physiologicalReaction>
</comment>
<evidence type="ECO:0000256" key="32">
    <source>
        <dbReference type="ARBA" id="ARBA00052857"/>
    </source>
</evidence>
<evidence type="ECO:0000256" key="28">
    <source>
        <dbReference type="ARBA" id="ARBA00052514"/>
    </source>
</evidence>
<dbReference type="EC" id="3.5.1.99" evidence="3"/>
<dbReference type="SUPFAM" id="SSF75304">
    <property type="entry name" value="Amidase signature (AS) enzymes"/>
    <property type="match status" value="1"/>
</dbReference>
<proteinExistence type="inferred from homology"/>
<dbReference type="InterPro" id="IPR023631">
    <property type="entry name" value="Amidase_dom"/>
</dbReference>
<evidence type="ECO:0000256" key="18">
    <source>
        <dbReference type="ARBA" id="ARBA00051311"/>
    </source>
</evidence>
<evidence type="ECO:0000256" key="34">
    <source>
        <dbReference type="ARBA" id="ARBA00073178"/>
    </source>
</evidence>
<reference evidence="40" key="1">
    <citation type="journal article" date="2017" name="Nat. Commun.">
        <title>The North American bullfrog draft genome provides insight into hormonal regulation of long noncoding RNA.</title>
        <authorList>
            <person name="Hammond S.A."/>
            <person name="Warren R.L."/>
            <person name="Vandervalk B.P."/>
            <person name="Kucuk E."/>
            <person name="Khan H."/>
            <person name="Gibb E.A."/>
            <person name="Pandoh P."/>
            <person name="Kirk H."/>
            <person name="Zhao Y."/>
            <person name="Jones M."/>
            <person name="Mungall A.J."/>
            <person name="Coope R."/>
            <person name="Pleasance S."/>
            <person name="Moore R.A."/>
            <person name="Holt R.A."/>
            <person name="Round J.M."/>
            <person name="Ohora S."/>
            <person name="Walle B.V."/>
            <person name="Veldhoen N."/>
            <person name="Helbing C.C."/>
            <person name="Birol I."/>
        </authorList>
    </citation>
    <scope>NUCLEOTIDE SEQUENCE [LARGE SCALE GENOMIC DNA]</scope>
</reference>
<evidence type="ECO:0000313" key="40">
    <source>
        <dbReference type="Proteomes" id="UP000228934"/>
    </source>
</evidence>
<comment type="catalytic activity">
    <reaction evidence="16">
        <text>N-(15Z-tetracosenoyl)-ethanolamine + H2O = (15Z)-tetracosenoate + ethanolamine</text>
        <dbReference type="Rhea" id="RHEA:63144"/>
        <dbReference type="ChEBI" id="CHEBI:15377"/>
        <dbReference type="ChEBI" id="CHEBI:32392"/>
        <dbReference type="ChEBI" id="CHEBI:57603"/>
        <dbReference type="ChEBI" id="CHEBI:146187"/>
    </reaction>
    <physiologicalReaction direction="left-to-right" evidence="16">
        <dbReference type="Rhea" id="RHEA:63145"/>
    </physiologicalReaction>
</comment>
<dbReference type="Gene3D" id="3.90.1300.10">
    <property type="entry name" value="Amidase signature (AS) domain"/>
    <property type="match status" value="1"/>
</dbReference>
<dbReference type="Proteomes" id="UP000228934">
    <property type="component" value="Unassembled WGS sequence"/>
</dbReference>
<keyword evidence="5" id="KW-0378">Hydrolase</keyword>
<dbReference type="OrthoDB" id="6428749at2759"/>
<evidence type="ECO:0000256" key="6">
    <source>
        <dbReference type="ARBA" id="ARBA00022963"/>
    </source>
</evidence>
<comment type="catalytic activity">
    <reaction evidence="26">
        <text>N-docosanoyl-ethanolamine + H2O = docosanoate + ethanolamine</text>
        <dbReference type="Rhea" id="RHEA:63128"/>
        <dbReference type="ChEBI" id="CHEBI:15377"/>
        <dbReference type="ChEBI" id="CHEBI:23858"/>
        <dbReference type="ChEBI" id="CHEBI:57603"/>
        <dbReference type="ChEBI" id="CHEBI:146186"/>
    </reaction>
    <physiologicalReaction direction="left-to-right" evidence="26">
        <dbReference type="Rhea" id="RHEA:63129"/>
    </physiologicalReaction>
</comment>
<comment type="catalytic activity">
    <reaction evidence="10">
        <text>N-(9Z-octadecenoyl) ethanolamine + H2O = ethanolamine + (9Z)-octadecenoate</text>
        <dbReference type="Rhea" id="RHEA:45060"/>
        <dbReference type="ChEBI" id="CHEBI:15377"/>
        <dbReference type="ChEBI" id="CHEBI:30823"/>
        <dbReference type="ChEBI" id="CHEBI:57603"/>
        <dbReference type="ChEBI" id="CHEBI:71466"/>
    </reaction>
    <physiologicalReaction direction="left-to-right" evidence="10">
        <dbReference type="Rhea" id="RHEA:45061"/>
    </physiologicalReaction>
</comment>
<dbReference type="PANTHER" id="PTHR45847">
    <property type="entry name" value="FATTY ACID AMIDE HYDROLASE"/>
    <property type="match status" value="1"/>
</dbReference>
<dbReference type="AlphaFoldDB" id="A0A2G9RCY3"/>
<keyword evidence="6" id="KW-0442">Lipid degradation</keyword>
<evidence type="ECO:0000256" key="13">
    <source>
        <dbReference type="ARBA" id="ARBA00050403"/>
    </source>
</evidence>
<comment type="catalytic activity">
    <reaction evidence="31">
        <text>(11Z,14Z,17Z)-eicosatrienamide + H2O = (11Z,14Z,17Z)-eicosatrienoate + NH4(+)</text>
        <dbReference type="Rhea" id="RHEA:63000"/>
        <dbReference type="ChEBI" id="CHEBI:15377"/>
        <dbReference type="ChEBI" id="CHEBI:28938"/>
        <dbReference type="ChEBI" id="CHEBI:77223"/>
        <dbReference type="ChEBI" id="CHEBI:146164"/>
    </reaction>
    <physiologicalReaction direction="left-to-right" evidence="31">
        <dbReference type="Rhea" id="RHEA:63001"/>
    </physiologicalReaction>
</comment>
<evidence type="ECO:0000256" key="25">
    <source>
        <dbReference type="ARBA" id="ARBA00052426"/>
    </source>
</evidence>
<dbReference type="GO" id="GO:0017064">
    <property type="term" value="F:fatty acid amide hydrolase activity"/>
    <property type="evidence" value="ECO:0007669"/>
    <property type="project" value="UniProtKB-EC"/>
</dbReference>
<evidence type="ECO:0000256" key="8">
    <source>
        <dbReference type="ARBA" id="ARBA00047450"/>
    </source>
</evidence>
<dbReference type="EMBL" id="KV945375">
    <property type="protein sequence ID" value="PIO25635.1"/>
    <property type="molecule type" value="Genomic_DNA"/>
</dbReference>
<comment type="catalytic activity">
    <reaction evidence="18">
        <text>(11Z)-eicosenamide + H2O = (11Z)-eicosenoate + NH4(+)</text>
        <dbReference type="Rhea" id="RHEA:63120"/>
        <dbReference type="ChEBI" id="CHEBI:15377"/>
        <dbReference type="ChEBI" id="CHEBI:28938"/>
        <dbReference type="ChEBI" id="CHEBI:32426"/>
        <dbReference type="ChEBI" id="CHEBI:146167"/>
    </reaction>
    <physiologicalReaction direction="left-to-right" evidence="18">
        <dbReference type="Rhea" id="RHEA:63121"/>
    </physiologicalReaction>
</comment>
<comment type="catalytic activity">
    <reaction evidence="9">
        <text>2-(5Z,8Z,11Z,14Z-eicosatetraenoyl)-glycerol + H2O = glycerol + (5Z,8Z,11Z,14Z)-eicosatetraenoate + H(+)</text>
        <dbReference type="Rhea" id="RHEA:26132"/>
        <dbReference type="ChEBI" id="CHEBI:15377"/>
        <dbReference type="ChEBI" id="CHEBI:15378"/>
        <dbReference type="ChEBI" id="CHEBI:17754"/>
        <dbReference type="ChEBI" id="CHEBI:32395"/>
        <dbReference type="ChEBI" id="CHEBI:52392"/>
    </reaction>
    <physiologicalReaction direction="left-to-right" evidence="9">
        <dbReference type="Rhea" id="RHEA:26133"/>
    </physiologicalReaction>
</comment>
<evidence type="ECO:0000256" key="1">
    <source>
        <dbReference type="ARBA" id="ARBA00000208"/>
    </source>
</evidence>
<comment type="catalytic activity">
    <reaction evidence="25">
        <text>(9Z,12Z)-octadecadienamide + H2O = (9Z,12Z)-octadecadienoate + NH4(+)</text>
        <dbReference type="Rhea" id="RHEA:63020"/>
        <dbReference type="ChEBI" id="CHEBI:15377"/>
        <dbReference type="ChEBI" id="CHEBI:28938"/>
        <dbReference type="ChEBI" id="CHEBI:30245"/>
        <dbReference type="ChEBI" id="CHEBI:82984"/>
    </reaction>
    <physiologicalReaction direction="left-to-right" evidence="25">
        <dbReference type="Rhea" id="RHEA:63021"/>
    </physiologicalReaction>
</comment>
<comment type="catalytic activity">
    <reaction evidence="14">
        <text>1-O-methyl-(5Z,8Z,11Z,14Z)-eicosatetraenoate + H2O = methanol + (5Z,8Z,11Z,14Z)-eicosatetraenoate + H(+)</text>
        <dbReference type="Rhea" id="RHEA:63052"/>
        <dbReference type="ChEBI" id="CHEBI:15377"/>
        <dbReference type="ChEBI" id="CHEBI:15378"/>
        <dbReference type="ChEBI" id="CHEBI:17790"/>
        <dbReference type="ChEBI" id="CHEBI:32395"/>
        <dbReference type="ChEBI" id="CHEBI:78033"/>
    </reaction>
    <physiologicalReaction direction="left-to-right" evidence="14">
        <dbReference type="Rhea" id="RHEA:63053"/>
    </physiologicalReaction>
</comment>
<dbReference type="Pfam" id="PF01425">
    <property type="entry name" value="Amidase"/>
    <property type="match status" value="1"/>
</dbReference>
<evidence type="ECO:0000256" key="37">
    <source>
        <dbReference type="ARBA" id="ARBA00077216"/>
    </source>
</evidence>
<evidence type="ECO:0000256" key="10">
    <source>
        <dbReference type="ARBA" id="ARBA00048052"/>
    </source>
</evidence>
<evidence type="ECO:0000256" key="3">
    <source>
        <dbReference type="ARBA" id="ARBA00012112"/>
    </source>
</evidence>
<evidence type="ECO:0000256" key="11">
    <source>
        <dbReference type="ARBA" id="ARBA00048606"/>
    </source>
</evidence>
<evidence type="ECO:0000256" key="27">
    <source>
        <dbReference type="ARBA" id="ARBA00052512"/>
    </source>
</evidence>
<comment type="catalytic activity">
    <reaction evidence="12">
        <text>N-(5Z,8Z,11Z,14Z-eicosatetraenoyl)-L-serine + H2O = (5Z,8Z,11Z,14Z)-eicosatetraenoate + L-serine</text>
        <dbReference type="Rhea" id="RHEA:64116"/>
        <dbReference type="ChEBI" id="CHEBI:15377"/>
        <dbReference type="ChEBI" id="CHEBI:32395"/>
        <dbReference type="ChEBI" id="CHEBI:33384"/>
        <dbReference type="ChEBI" id="CHEBI:149697"/>
    </reaction>
    <physiologicalReaction direction="left-to-right" evidence="12">
        <dbReference type="Rhea" id="RHEA:64117"/>
    </physiologicalReaction>
</comment>
<evidence type="ECO:0000313" key="39">
    <source>
        <dbReference type="EMBL" id="PIO25635.1"/>
    </source>
</evidence>
<evidence type="ECO:0000256" key="12">
    <source>
        <dbReference type="ARBA" id="ARBA00050294"/>
    </source>
</evidence>
<evidence type="ECO:0000256" key="29">
    <source>
        <dbReference type="ARBA" id="ARBA00052634"/>
    </source>
</evidence>
<evidence type="ECO:0000256" key="14">
    <source>
        <dbReference type="ARBA" id="ARBA00050481"/>
    </source>
</evidence>
<evidence type="ECO:0000256" key="36">
    <source>
        <dbReference type="ARBA" id="ARBA00077157"/>
    </source>
</evidence>
<evidence type="ECO:0000256" key="20">
    <source>
        <dbReference type="ARBA" id="ARBA00051454"/>
    </source>
</evidence>
<comment type="catalytic activity">
    <reaction evidence="13">
        <text>(11Z,14Z)-eicosadienamide + H2O = (11Z,14Z)-eicosadienoate + NH4(+)</text>
        <dbReference type="Rhea" id="RHEA:63004"/>
        <dbReference type="ChEBI" id="CHEBI:15377"/>
        <dbReference type="ChEBI" id="CHEBI:28938"/>
        <dbReference type="ChEBI" id="CHEBI:77220"/>
        <dbReference type="ChEBI" id="CHEBI:146165"/>
    </reaction>
    <physiologicalReaction direction="left-to-right" evidence="13">
        <dbReference type="Rhea" id="RHEA:63005"/>
    </physiologicalReaction>
</comment>
<comment type="catalytic activity">
    <reaction evidence="19">
        <text>N-(9Z-hexadecenoyl) ethanolamine + H2O = (9Z)-hexadecenoate + ethanolamine</text>
        <dbReference type="Rhea" id="RHEA:35563"/>
        <dbReference type="ChEBI" id="CHEBI:15377"/>
        <dbReference type="ChEBI" id="CHEBI:32372"/>
        <dbReference type="ChEBI" id="CHEBI:57603"/>
        <dbReference type="ChEBI" id="CHEBI:71465"/>
    </reaction>
    <physiologicalReaction direction="left-to-right" evidence="19">
        <dbReference type="Rhea" id="RHEA:35564"/>
    </physiologicalReaction>
</comment>